<dbReference type="InterPro" id="IPR036631">
    <property type="entry name" value="MGMT_N_sf"/>
</dbReference>
<dbReference type="Gene3D" id="3.30.160.70">
    <property type="entry name" value="Methylated DNA-protein cysteine methyltransferase domain"/>
    <property type="match status" value="1"/>
</dbReference>
<dbReference type="Pfam" id="PF01035">
    <property type="entry name" value="DNA_binding_1"/>
    <property type="match status" value="1"/>
</dbReference>
<dbReference type="GO" id="GO:0005737">
    <property type="term" value="C:cytoplasm"/>
    <property type="evidence" value="ECO:0007669"/>
    <property type="project" value="UniProtKB-SubCell"/>
</dbReference>
<protein>
    <recommendedName>
        <fullName evidence="8">Methylated-DNA--protein-cysteine methyltransferase</fullName>
        <ecNumber evidence="8">2.1.1.63</ecNumber>
    </recommendedName>
    <alternativeName>
        <fullName evidence="8">6-O-methylguanine-DNA methyltransferase</fullName>
        <shortName evidence="8">MGMT</shortName>
    </alternativeName>
    <alternativeName>
        <fullName evidence="8">O-6-methylguanine-DNA-alkyltransferase</fullName>
    </alternativeName>
</protein>
<dbReference type="PANTHER" id="PTHR10815">
    <property type="entry name" value="METHYLATED-DNA--PROTEIN-CYSTEINE METHYLTRANSFERASE"/>
    <property type="match status" value="1"/>
</dbReference>
<evidence type="ECO:0000256" key="5">
    <source>
        <dbReference type="ARBA" id="ARBA00022763"/>
    </source>
</evidence>
<dbReference type="Proteomes" id="UP000237749">
    <property type="component" value="Unassembled WGS sequence"/>
</dbReference>
<dbReference type="InterPro" id="IPR036388">
    <property type="entry name" value="WH-like_DNA-bd_sf"/>
</dbReference>
<feature type="domain" description="Methylated-DNA-[protein]-cysteine S-methyltransferase DNA binding" evidence="9">
    <location>
        <begin position="72"/>
        <end position="151"/>
    </location>
</feature>
<dbReference type="GO" id="GO:0006307">
    <property type="term" value="P:DNA alkylation repair"/>
    <property type="evidence" value="ECO:0007669"/>
    <property type="project" value="UniProtKB-UniRule"/>
</dbReference>
<dbReference type="Pfam" id="PF02870">
    <property type="entry name" value="Methyltransf_1N"/>
    <property type="match status" value="1"/>
</dbReference>
<proteinExistence type="inferred from homology"/>
<evidence type="ECO:0000256" key="2">
    <source>
        <dbReference type="ARBA" id="ARBA00008711"/>
    </source>
</evidence>
<evidence type="ECO:0000313" key="11">
    <source>
        <dbReference type="EMBL" id="PPK79627.1"/>
    </source>
</evidence>
<evidence type="ECO:0000256" key="3">
    <source>
        <dbReference type="ARBA" id="ARBA00022603"/>
    </source>
</evidence>
<evidence type="ECO:0000256" key="4">
    <source>
        <dbReference type="ARBA" id="ARBA00022679"/>
    </source>
</evidence>
<organism evidence="11 12">
    <name type="scientific">Lacrimispora xylanisolvens</name>
    <dbReference type="NCBI Taxonomy" id="384636"/>
    <lineage>
        <taxon>Bacteria</taxon>
        <taxon>Bacillati</taxon>
        <taxon>Bacillota</taxon>
        <taxon>Clostridia</taxon>
        <taxon>Lachnospirales</taxon>
        <taxon>Lachnospiraceae</taxon>
        <taxon>Lacrimispora</taxon>
    </lineage>
</organism>
<dbReference type="NCBIfam" id="TIGR00589">
    <property type="entry name" value="ogt"/>
    <property type="match status" value="1"/>
</dbReference>
<dbReference type="HAMAP" id="MF_00772">
    <property type="entry name" value="OGT"/>
    <property type="match status" value="1"/>
</dbReference>
<evidence type="ECO:0000256" key="1">
    <source>
        <dbReference type="ARBA" id="ARBA00001286"/>
    </source>
</evidence>
<gene>
    <name evidence="11" type="ORF">BXY41_109105</name>
</gene>
<comment type="function">
    <text evidence="8">Involved in the cellular defense against the biological effects of O6-methylguanine (O6-MeG) and O4-methylthymine (O4-MeT) in DNA. Repairs the methylated nucleobase in DNA by stoichiometrically transferring the methyl group to a cysteine residue in the enzyme. This is a suicide reaction: the enzyme is irreversibly inactivated.</text>
</comment>
<dbReference type="InterPro" id="IPR023546">
    <property type="entry name" value="MGMT"/>
</dbReference>
<keyword evidence="6 8" id="KW-0234">DNA repair</keyword>
<evidence type="ECO:0000256" key="7">
    <source>
        <dbReference type="ARBA" id="ARBA00049348"/>
    </source>
</evidence>
<feature type="active site" description="Nucleophile; methyl group acceptor" evidence="8">
    <location>
        <position position="123"/>
    </location>
</feature>
<evidence type="ECO:0000256" key="8">
    <source>
        <dbReference type="HAMAP-Rule" id="MF_00772"/>
    </source>
</evidence>
<dbReference type="GO" id="GO:0003908">
    <property type="term" value="F:methylated-DNA-[protein]-cysteine S-methyltransferase activity"/>
    <property type="evidence" value="ECO:0007669"/>
    <property type="project" value="UniProtKB-UniRule"/>
</dbReference>
<evidence type="ECO:0000256" key="6">
    <source>
        <dbReference type="ARBA" id="ARBA00023204"/>
    </source>
</evidence>
<dbReference type="GO" id="GO:0032259">
    <property type="term" value="P:methylation"/>
    <property type="evidence" value="ECO:0007669"/>
    <property type="project" value="UniProtKB-KW"/>
</dbReference>
<dbReference type="SUPFAM" id="SSF53155">
    <property type="entry name" value="Methylated DNA-protein cysteine methyltransferase domain"/>
    <property type="match status" value="1"/>
</dbReference>
<comment type="similarity">
    <text evidence="2 8">Belongs to the MGMT family.</text>
</comment>
<keyword evidence="8" id="KW-0963">Cytoplasm</keyword>
<dbReference type="Gene3D" id="1.10.10.10">
    <property type="entry name" value="Winged helix-like DNA-binding domain superfamily/Winged helix DNA-binding domain"/>
    <property type="match status" value="1"/>
</dbReference>
<dbReference type="AlphaFoldDB" id="A0A2S6HPY8"/>
<dbReference type="OrthoDB" id="9802228at2"/>
<evidence type="ECO:0000259" key="10">
    <source>
        <dbReference type="Pfam" id="PF02870"/>
    </source>
</evidence>
<keyword evidence="12" id="KW-1185">Reference proteome</keyword>
<comment type="catalytic activity">
    <reaction evidence="7 8">
        <text>a 6-O-methyl-2'-deoxyguanosine in DNA + L-cysteinyl-[protein] = S-methyl-L-cysteinyl-[protein] + a 2'-deoxyguanosine in DNA</text>
        <dbReference type="Rhea" id="RHEA:24000"/>
        <dbReference type="Rhea" id="RHEA-COMP:10131"/>
        <dbReference type="Rhea" id="RHEA-COMP:10132"/>
        <dbReference type="Rhea" id="RHEA-COMP:11367"/>
        <dbReference type="Rhea" id="RHEA-COMP:11368"/>
        <dbReference type="ChEBI" id="CHEBI:29950"/>
        <dbReference type="ChEBI" id="CHEBI:82612"/>
        <dbReference type="ChEBI" id="CHEBI:85445"/>
        <dbReference type="ChEBI" id="CHEBI:85448"/>
        <dbReference type="EC" id="2.1.1.63"/>
    </reaction>
</comment>
<dbReference type="RefSeq" id="WP_104438047.1">
    <property type="nucleotide sequence ID" value="NZ_PTJA01000009.1"/>
</dbReference>
<comment type="subcellular location">
    <subcellularLocation>
        <location evidence="8">Cytoplasm</location>
    </subcellularLocation>
</comment>
<evidence type="ECO:0000313" key="12">
    <source>
        <dbReference type="Proteomes" id="UP000237749"/>
    </source>
</evidence>
<dbReference type="InterPro" id="IPR036217">
    <property type="entry name" value="MethylDNA_cys_MeTrfase_DNAb"/>
</dbReference>
<dbReference type="InterPro" id="IPR014048">
    <property type="entry name" value="MethylDNA_cys_MeTrfase_DNA-bd"/>
</dbReference>
<feature type="domain" description="Methylguanine DNA methyltransferase ribonuclease-like" evidence="10">
    <location>
        <begin position="7"/>
        <end position="67"/>
    </location>
</feature>
<dbReference type="EC" id="2.1.1.63" evidence="8"/>
<comment type="caution">
    <text evidence="11">The sequence shown here is derived from an EMBL/GenBank/DDBJ whole genome shotgun (WGS) entry which is preliminary data.</text>
</comment>
<accession>A0A2S6HPY8</accession>
<dbReference type="PANTHER" id="PTHR10815:SF5">
    <property type="entry name" value="METHYLATED-DNA--PROTEIN-CYSTEINE METHYLTRANSFERASE"/>
    <property type="match status" value="1"/>
</dbReference>
<dbReference type="SUPFAM" id="SSF46767">
    <property type="entry name" value="Methylated DNA-protein cysteine methyltransferase, C-terminal domain"/>
    <property type="match status" value="1"/>
</dbReference>
<evidence type="ECO:0000259" key="9">
    <source>
        <dbReference type="Pfam" id="PF01035"/>
    </source>
</evidence>
<dbReference type="InterPro" id="IPR008332">
    <property type="entry name" value="MethylG_MeTrfase_N"/>
</dbReference>
<comment type="catalytic activity">
    <reaction evidence="1 8">
        <text>a 4-O-methyl-thymidine in DNA + L-cysteinyl-[protein] = a thymidine in DNA + S-methyl-L-cysteinyl-[protein]</text>
        <dbReference type="Rhea" id="RHEA:53428"/>
        <dbReference type="Rhea" id="RHEA-COMP:10131"/>
        <dbReference type="Rhea" id="RHEA-COMP:10132"/>
        <dbReference type="Rhea" id="RHEA-COMP:13555"/>
        <dbReference type="Rhea" id="RHEA-COMP:13556"/>
        <dbReference type="ChEBI" id="CHEBI:29950"/>
        <dbReference type="ChEBI" id="CHEBI:82612"/>
        <dbReference type="ChEBI" id="CHEBI:137386"/>
        <dbReference type="ChEBI" id="CHEBI:137387"/>
        <dbReference type="EC" id="2.1.1.63"/>
    </reaction>
</comment>
<keyword evidence="5 8" id="KW-0227">DNA damage</keyword>
<keyword evidence="3 8" id="KW-0489">Methyltransferase</keyword>
<dbReference type="FunFam" id="1.10.10.10:FF:000214">
    <property type="entry name" value="Methylated-DNA--protein-cysteine methyltransferase"/>
    <property type="match status" value="1"/>
</dbReference>
<reference evidence="11 12" key="1">
    <citation type="submission" date="2018-02" db="EMBL/GenBank/DDBJ databases">
        <title>Genomic Encyclopedia of Archaeal and Bacterial Type Strains, Phase II (KMG-II): from individual species to whole genera.</title>
        <authorList>
            <person name="Goeker M."/>
        </authorList>
    </citation>
    <scope>NUCLEOTIDE SEQUENCE [LARGE SCALE GENOMIC DNA]</scope>
    <source>
        <strain evidence="11 12">DSM 3808</strain>
    </source>
</reference>
<dbReference type="EMBL" id="PTJA01000009">
    <property type="protein sequence ID" value="PPK79627.1"/>
    <property type="molecule type" value="Genomic_DNA"/>
</dbReference>
<name>A0A2S6HPY8_9FIRM</name>
<sequence length="156" mass="17399">MKNTVVFQTILGPVVISEQDEAITELFFAKESLDRENSQITPLLKEAEKQLLEYLSGDRTKFNLKLAAQGTEFQKTVWNTLQEIPYGETRSYKQVAEMIGRPEASRAVGMANSKNPILILTPCHRIVGSDSKLTGYAGGLEIKKALLELEKNHVSC</sequence>
<comment type="miscellaneous">
    <text evidence="8">This enzyme catalyzes only one turnover and therefore is not strictly catalytic. According to one definition, an enzyme is a biocatalyst that acts repeatedly and over many reaction cycles.</text>
</comment>
<keyword evidence="4 8" id="KW-0808">Transferase</keyword>
<dbReference type="CDD" id="cd06445">
    <property type="entry name" value="ATase"/>
    <property type="match status" value="1"/>
</dbReference>